<gene>
    <name evidence="1" type="ORF">PAXRUDRAFT_174921</name>
</gene>
<protein>
    <submittedName>
        <fullName evidence="1">Unplaced genomic scaffold scaffold_3818, whole genome shotgun sequence</fullName>
    </submittedName>
</protein>
<dbReference type="Proteomes" id="UP000054538">
    <property type="component" value="Unassembled WGS sequence"/>
</dbReference>
<dbReference type="HOGENOM" id="CLU_2574572_0_0_1"/>
<accession>A0A0D0CUA3</accession>
<evidence type="ECO:0000313" key="1">
    <source>
        <dbReference type="EMBL" id="KIK74686.1"/>
    </source>
</evidence>
<dbReference type="OrthoDB" id="3199698at2759"/>
<dbReference type="Pfam" id="PF18759">
    <property type="entry name" value="Plavaka"/>
    <property type="match status" value="1"/>
</dbReference>
<reference evidence="1 2" key="1">
    <citation type="submission" date="2014-04" db="EMBL/GenBank/DDBJ databases">
        <authorList>
            <consortium name="DOE Joint Genome Institute"/>
            <person name="Kuo A."/>
            <person name="Kohler A."/>
            <person name="Jargeat P."/>
            <person name="Nagy L.G."/>
            <person name="Floudas D."/>
            <person name="Copeland A."/>
            <person name="Barry K.W."/>
            <person name="Cichocki N."/>
            <person name="Veneault-Fourrey C."/>
            <person name="LaButti K."/>
            <person name="Lindquist E.A."/>
            <person name="Lipzen A."/>
            <person name="Lundell T."/>
            <person name="Morin E."/>
            <person name="Murat C."/>
            <person name="Sun H."/>
            <person name="Tunlid A."/>
            <person name="Henrissat B."/>
            <person name="Grigoriev I.V."/>
            <person name="Hibbett D.S."/>
            <person name="Martin F."/>
            <person name="Nordberg H.P."/>
            <person name="Cantor M.N."/>
            <person name="Hua S.X."/>
        </authorList>
    </citation>
    <scope>NUCLEOTIDE SEQUENCE [LARGE SCALE GENOMIC DNA]</scope>
    <source>
        <strain evidence="1 2">Ve08.2h10</strain>
    </source>
</reference>
<organism evidence="1 2">
    <name type="scientific">Paxillus rubicundulus Ve08.2h10</name>
    <dbReference type="NCBI Taxonomy" id="930991"/>
    <lineage>
        <taxon>Eukaryota</taxon>
        <taxon>Fungi</taxon>
        <taxon>Dikarya</taxon>
        <taxon>Basidiomycota</taxon>
        <taxon>Agaricomycotina</taxon>
        <taxon>Agaricomycetes</taxon>
        <taxon>Agaricomycetidae</taxon>
        <taxon>Boletales</taxon>
        <taxon>Paxilineae</taxon>
        <taxon>Paxillaceae</taxon>
        <taxon>Paxillus</taxon>
    </lineage>
</organism>
<dbReference type="AlphaFoldDB" id="A0A0D0CUA3"/>
<dbReference type="InterPro" id="IPR041078">
    <property type="entry name" value="Plavaka"/>
</dbReference>
<dbReference type="InParanoid" id="A0A0D0CUA3"/>
<keyword evidence="2" id="KW-1185">Reference proteome</keyword>
<dbReference type="EMBL" id="KN828640">
    <property type="protein sequence ID" value="KIK74686.1"/>
    <property type="molecule type" value="Genomic_DNA"/>
</dbReference>
<name>A0A0D0CUA3_9AGAM</name>
<proteinExistence type="predicted"/>
<evidence type="ECO:0000313" key="2">
    <source>
        <dbReference type="Proteomes" id="UP000054538"/>
    </source>
</evidence>
<reference evidence="2" key="2">
    <citation type="submission" date="2015-01" db="EMBL/GenBank/DDBJ databases">
        <title>Evolutionary Origins and Diversification of the Mycorrhizal Mutualists.</title>
        <authorList>
            <consortium name="DOE Joint Genome Institute"/>
            <consortium name="Mycorrhizal Genomics Consortium"/>
            <person name="Kohler A."/>
            <person name="Kuo A."/>
            <person name="Nagy L.G."/>
            <person name="Floudas D."/>
            <person name="Copeland A."/>
            <person name="Barry K.W."/>
            <person name="Cichocki N."/>
            <person name="Veneault-Fourrey C."/>
            <person name="LaButti K."/>
            <person name="Lindquist E.A."/>
            <person name="Lipzen A."/>
            <person name="Lundell T."/>
            <person name="Morin E."/>
            <person name="Murat C."/>
            <person name="Riley R."/>
            <person name="Ohm R."/>
            <person name="Sun H."/>
            <person name="Tunlid A."/>
            <person name="Henrissat B."/>
            <person name="Grigoriev I.V."/>
            <person name="Hibbett D.S."/>
            <person name="Martin F."/>
        </authorList>
    </citation>
    <scope>NUCLEOTIDE SEQUENCE [LARGE SCALE GENOMIC DNA]</scope>
    <source>
        <strain evidence="2">Ve08.2h10</strain>
    </source>
</reference>
<sequence length="81" mass="9463">MHLRCEATHKNLDSGARTRYREFNEALFEESTLQVLWDEYGIVGDLVPFTNDFPCTDIHWLITNDILHQLIKGPGYVLVRE</sequence>
<dbReference type="STRING" id="930991.A0A0D0CUA3"/>